<protein>
    <submittedName>
        <fullName evidence="1">30163_t:CDS:1</fullName>
    </submittedName>
</protein>
<reference evidence="1 2" key="1">
    <citation type="submission" date="2021-06" db="EMBL/GenBank/DDBJ databases">
        <authorList>
            <person name="Kallberg Y."/>
            <person name="Tangrot J."/>
            <person name="Rosling A."/>
        </authorList>
    </citation>
    <scope>NUCLEOTIDE SEQUENCE [LARGE SCALE GENOMIC DNA]</scope>
    <source>
        <strain evidence="1 2">120-4 pot B 10/14</strain>
    </source>
</reference>
<dbReference type="Proteomes" id="UP000789901">
    <property type="component" value="Unassembled WGS sequence"/>
</dbReference>
<sequence length="201" mass="23584">MNNNTIIKNTELPLFLSSSNIGGNHITIFDNSTEFSWTHWLFDTIDNSRDESIVKVCDLSFHRDFLEVNEDMEPLHLTILEDDFDESIIYEASRITITNRLLEIETNNKDEDSGGSDPLYPVALKINFNNWKELDDHGLEYGFAFMITYSKKDKKDGIPHHYVYTYMKDQKYISRKEAHIVEGHNKGHYAENCKFYINTYH</sequence>
<dbReference type="EMBL" id="CAJVQB010005660">
    <property type="protein sequence ID" value="CAG8667194.1"/>
    <property type="molecule type" value="Genomic_DNA"/>
</dbReference>
<organism evidence="1 2">
    <name type="scientific">Gigaspora margarita</name>
    <dbReference type="NCBI Taxonomy" id="4874"/>
    <lineage>
        <taxon>Eukaryota</taxon>
        <taxon>Fungi</taxon>
        <taxon>Fungi incertae sedis</taxon>
        <taxon>Mucoromycota</taxon>
        <taxon>Glomeromycotina</taxon>
        <taxon>Glomeromycetes</taxon>
        <taxon>Diversisporales</taxon>
        <taxon>Gigasporaceae</taxon>
        <taxon>Gigaspora</taxon>
    </lineage>
</organism>
<evidence type="ECO:0000313" key="2">
    <source>
        <dbReference type="Proteomes" id="UP000789901"/>
    </source>
</evidence>
<name>A0ABN7USN5_GIGMA</name>
<evidence type="ECO:0000313" key="1">
    <source>
        <dbReference type="EMBL" id="CAG8667194.1"/>
    </source>
</evidence>
<comment type="caution">
    <text evidence="1">The sequence shown here is derived from an EMBL/GenBank/DDBJ whole genome shotgun (WGS) entry which is preliminary data.</text>
</comment>
<keyword evidence="2" id="KW-1185">Reference proteome</keyword>
<proteinExistence type="predicted"/>
<gene>
    <name evidence="1" type="ORF">GMARGA_LOCUS10215</name>
</gene>
<accession>A0ABN7USN5</accession>